<evidence type="ECO:0000256" key="3">
    <source>
        <dbReference type="ARBA" id="ARBA00023274"/>
    </source>
</evidence>
<evidence type="ECO:0000256" key="1">
    <source>
        <dbReference type="ARBA" id="ARBA00010254"/>
    </source>
</evidence>
<evidence type="ECO:0008006" key="6">
    <source>
        <dbReference type="Google" id="ProtNLM"/>
    </source>
</evidence>
<dbReference type="EMBL" id="HBGE01078905">
    <property type="protein sequence ID" value="CAD9170402.1"/>
    <property type="molecule type" value="Transcribed_RNA"/>
</dbReference>
<dbReference type="GO" id="GO:0003735">
    <property type="term" value="F:structural constituent of ribosome"/>
    <property type="evidence" value="ECO:0007669"/>
    <property type="project" value="InterPro"/>
</dbReference>
<dbReference type="InterPro" id="IPR012340">
    <property type="entry name" value="NA-bd_OB-fold"/>
</dbReference>
<sequence>MAQVSSAQSGGRLGCVIGGGSSGAMAMFSSAARLAWHYKYWQRQTAGYLRTYEKNNKLPNNEMIGYVINDKHPKSIRVACDRYMWVMRYKKAFRYTKKVWAHDEHSACRTGDVVRVQPLGYRVGPWKTYVLVRILHREPRDDEELRGSDKRNLLLAEAEDDKPRPLEVTADKPPPLEVTA</sequence>
<dbReference type="GO" id="GO:0006412">
    <property type="term" value="P:translation"/>
    <property type="evidence" value="ECO:0007669"/>
    <property type="project" value="InterPro"/>
</dbReference>
<name>A0A7S1WIP2_ALECA</name>
<evidence type="ECO:0000256" key="2">
    <source>
        <dbReference type="ARBA" id="ARBA00022980"/>
    </source>
</evidence>
<dbReference type="SUPFAM" id="SSF50249">
    <property type="entry name" value="Nucleic acid-binding proteins"/>
    <property type="match status" value="1"/>
</dbReference>
<keyword evidence="3" id="KW-0687">Ribonucleoprotein</keyword>
<proteinExistence type="inferred from homology"/>
<protein>
    <recommendedName>
        <fullName evidence="6">30S ribosomal protein S17, chloroplastic</fullName>
    </recommendedName>
</protein>
<feature type="region of interest" description="Disordered" evidence="4">
    <location>
        <begin position="141"/>
        <end position="180"/>
    </location>
</feature>
<dbReference type="AlphaFoldDB" id="A0A7S1WIP2"/>
<dbReference type="Pfam" id="PF00366">
    <property type="entry name" value="Ribosomal_S17"/>
    <property type="match status" value="1"/>
</dbReference>
<gene>
    <name evidence="5" type="ORF">ACAT0790_LOCUS47171</name>
</gene>
<keyword evidence="2" id="KW-0689">Ribosomal protein</keyword>
<dbReference type="InterPro" id="IPR000266">
    <property type="entry name" value="Ribosomal_uS17"/>
</dbReference>
<reference evidence="5" key="1">
    <citation type="submission" date="2021-01" db="EMBL/GenBank/DDBJ databases">
        <authorList>
            <person name="Corre E."/>
            <person name="Pelletier E."/>
            <person name="Niang G."/>
            <person name="Scheremetjew M."/>
            <person name="Finn R."/>
            <person name="Kale V."/>
            <person name="Holt S."/>
            <person name="Cochrane G."/>
            <person name="Meng A."/>
            <person name="Brown T."/>
            <person name="Cohen L."/>
        </authorList>
    </citation>
    <scope>NUCLEOTIDE SEQUENCE</scope>
    <source>
        <strain evidence="5">OF101</strain>
    </source>
</reference>
<accession>A0A7S1WIP2</accession>
<dbReference type="GO" id="GO:1990904">
    <property type="term" value="C:ribonucleoprotein complex"/>
    <property type="evidence" value="ECO:0007669"/>
    <property type="project" value="UniProtKB-KW"/>
</dbReference>
<evidence type="ECO:0000313" key="5">
    <source>
        <dbReference type="EMBL" id="CAD9170402.1"/>
    </source>
</evidence>
<feature type="compositionally biased region" description="Basic and acidic residues" evidence="4">
    <location>
        <begin position="141"/>
        <end position="152"/>
    </location>
</feature>
<dbReference type="CDD" id="cd00364">
    <property type="entry name" value="Ribosomal_uS17"/>
    <property type="match status" value="1"/>
</dbReference>
<dbReference type="Gene3D" id="2.40.50.140">
    <property type="entry name" value="Nucleic acid-binding proteins"/>
    <property type="match status" value="1"/>
</dbReference>
<organism evidence="5">
    <name type="scientific">Alexandrium catenella</name>
    <name type="common">Red tide dinoflagellate</name>
    <name type="synonym">Gonyaulax catenella</name>
    <dbReference type="NCBI Taxonomy" id="2925"/>
    <lineage>
        <taxon>Eukaryota</taxon>
        <taxon>Sar</taxon>
        <taxon>Alveolata</taxon>
        <taxon>Dinophyceae</taxon>
        <taxon>Gonyaulacales</taxon>
        <taxon>Pyrocystaceae</taxon>
        <taxon>Alexandrium</taxon>
    </lineage>
</organism>
<dbReference type="GO" id="GO:0005840">
    <property type="term" value="C:ribosome"/>
    <property type="evidence" value="ECO:0007669"/>
    <property type="project" value="UniProtKB-KW"/>
</dbReference>
<comment type="similarity">
    <text evidence="1">Belongs to the universal ribosomal protein uS17 family.</text>
</comment>
<evidence type="ECO:0000256" key="4">
    <source>
        <dbReference type="SAM" id="MobiDB-lite"/>
    </source>
</evidence>